<dbReference type="EMBL" id="JASPKZ010009814">
    <property type="protein sequence ID" value="KAJ9575931.1"/>
    <property type="molecule type" value="Genomic_DNA"/>
</dbReference>
<evidence type="ECO:0000313" key="3">
    <source>
        <dbReference type="Proteomes" id="UP001233999"/>
    </source>
</evidence>
<evidence type="ECO:0008006" key="4">
    <source>
        <dbReference type="Google" id="ProtNLM"/>
    </source>
</evidence>
<dbReference type="Proteomes" id="UP001233999">
    <property type="component" value="Unassembled WGS sequence"/>
</dbReference>
<organism evidence="2 3">
    <name type="scientific">Diploptera punctata</name>
    <name type="common">Pacific beetle cockroach</name>
    <dbReference type="NCBI Taxonomy" id="6984"/>
    <lineage>
        <taxon>Eukaryota</taxon>
        <taxon>Metazoa</taxon>
        <taxon>Ecdysozoa</taxon>
        <taxon>Arthropoda</taxon>
        <taxon>Hexapoda</taxon>
        <taxon>Insecta</taxon>
        <taxon>Pterygota</taxon>
        <taxon>Neoptera</taxon>
        <taxon>Polyneoptera</taxon>
        <taxon>Dictyoptera</taxon>
        <taxon>Blattodea</taxon>
        <taxon>Blaberoidea</taxon>
        <taxon>Blaberidae</taxon>
        <taxon>Diplopterinae</taxon>
        <taxon>Diploptera</taxon>
    </lineage>
</organism>
<evidence type="ECO:0000256" key="1">
    <source>
        <dbReference type="SAM" id="SignalP"/>
    </source>
</evidence>
<protein>
    <recommendedName>
        <fullName evidence="4">Thioredoxin domain-containing protein</fullName>
    </recommendedName>
</protein>
<reference evidence="2" key="1">
    <citation type="journal article" date="2023" name="IScience">
        <title>Live-bearing cockroach genome reveals convergent evolutionary mechanisms linked to viviparity in insects and beyond.</title>
        <authorList>
            <person name="Fouks B."/>
            <person name="Harrison M.C."/>
            <person name="Mikhailova A.A."/>
            <person name="Marchal E."/>
            <person name="English S."/>
            <person name="Carruthers M."/>
            <person name="Jennings E.C."/>
            <person name="Chiamaka E.L."/>
            <person name="Frigard R.A."/>
            <person name="Pippel M."/>
            <person name="Attardo G.M."/>
            <person name="Benoit J.B."/>
            <person name="Bornberg-Bauer E."/>
            <person name="Tobe S.S."/>
        </authorList>
    </citation>
    <scope>NUCLEOTIDE SEQUENCE</scope>
    <source>
        <strain evidence="2">Stay&amp;Tobe</strain>
    </source>
</reference>
<proteinExistence type="predicted"/>
<reference evidence="2" key="2">
    <citation type="submission" date="2023-05" db="EMBL/GenBank/DDBJ databases">
        <authorList>
            <person name="Fouks B."/>
        </authorList>
    </citation>
    <scope>NUCLEOTIDE SEQUENCE</scope>
    <source>
        <strain evidence="2">Stay&amp;Tobe</strain>
        <tissue evidence="2">Testes</tissue>
    </source>
</reference>
<feature type="chain" id="PRO_5042042582" description="Thioredoxin domain-containing protein" evidence="1">
    <location>
        <begin position="18"/>
        <end position="76"/>
    </location>
</feature>
<keyword evidence="1" id="KW-0732">Signal</keyword>
<evidence type="ECO:0000313" key="2">
    <source>
        <dbReference type="EMBL" id="KAJ9575931.1"/>
    </source>
</evidence>
<sequence>MLFKLCLLIAISTNVLCDEIKSDEGVLVFTKDNFKKGISENEFVLVEFSSFWKHAKSGETALYASPSFFQVLQDSS</sequence>
<gene>
    <name evidence="2" type="ORF">L9F63_007243</name>
</gene>
<dbReference type="AlphaFoldDB" id="A0AAD7Z8L7"/>
<comment type="caution">
    <text evidence="2">The sequence shown here is derived from an EMBL/GenBank/DDBJ whole genome shotgun (WGS) entry which is preliminary data.</text>
</comment>
<name>A0AAD7Z8L7_DIPPU</name>
<accession>A0AAD7Z8L7</accession>
<dbReference type="Gene3D" id="3.40.30.10">
    <property type="entry name" value="Glutaredoxin"/>
    <property type="match status" value="1"/>
</dbReference>
<feature type="signal peptide" evidence="1">
    <location>
        <begin position="1"/>
        <end position="17"/>
    </location>
</feature>
<keyword evidence="3" id="KW-1185">Reference proteome</keyword>
<feature type="non-terminal residue" evidence="2">
    <location>
        <position position="76"/>
    </location>
</feature>